<protein>
    <submittedName>
        <fullName evidence="1">Uncharacterized protein</fullName>
    </submittedName>
</protein>
<dbReference type="EMBL" id="CP011568">
    <property type="protein sequence ID" value="ALX34813.1"/>
    <property type="molecule type" value="Genomic_DNA"/>
</dbReference>
<keyword evidence="2" id="KW-1185">Reference proteome</keyword>
<name>A0A0U3VLP3_9BURK</name>
<proteinExistence type="predicted"/>
<evidence type="ECO:0000313" key="1">
    <source>
        <dbReference type="EMBL" id="ALX34813.1"/>
    </source>
</evidence>
<dbReference type="KEGG" id="ptx:ABW99_15435"/>
<dbReference type="OrthoDB" id="9802901at2"/>
<organism evidence="1 2">
    <name type="scientific">Pandoraea thiooxydans</name>
    <dbReference type="NCBI Taxonomy" id="445709"/>
    <lineage>
        <taxon>Bacteria</taxon>
        <taxon>Pseudomonadati</taxon>
        <taxon>Pseudomonadota</taxon>
        <taxon>Betaproteobacteria</taxon>
        <taxon>Burkholderiales</taxon>
        <taxon>Burkholderiaceae</taxon>
        <taxon>Pandoraea</taxon>
    </lineage>
</organism>
<accession>A0A0U3VLP3</accession>
<sequence length="85" mass="9708">MQSNARLSSTVRRIRDIAQRIGRLNAYENFKAPTKMDFEAIVGGEVWATHQNNLKQLQSLMHESQQLAARMNAETFSAYRASRPV</sequence>
<evidence type="ECO:0000313" key="2">
    <source>
        <dbReference type="Proteomes" id="UP000036700"/>
    </source>
</evidence>
<dbReference type="AlphaFoldDB" id="A0A0U3VLP3"/>
<gene>
    <name evidence="1" type="ORF">ABW99_15435</name>
</gene>
<reference evidence="2" key="1">
    <citation type="submission" date="2015-06" db="EMBL/GenBank/DDBJ databases">
        <authorList>
            <person name="Hoefler B.C."/>
            <person name="Straight P.D."/>
        </authorList>
    </citation>
    <scope>NUCLEOTIDE SEQUENCE [LARGE SCALE GENOMIC DNA]</scope>
    <source>
        <strain evidence="2">DSM 25325</strain>
    </source>
</reference>
<dbReference type="RefSeq" id="WP_052892732.1">
    <property type="nucleotide sequence ID" value="NZ_CP011568.3"/>
</dbReference>
<dbReference type="Proteomes" id="UP000036700">
    <property type="component" value="Chromosome"/>
</dbReference>